<dbReference type="Gene3D" id="4.10.240.10">
    <property type="entry name" value="Zn(2)-C6 fungal-type DNA-binding domain"/>
    <property type="match status" value="1"/>
</dbReference>
<dbReference type="CDD" id="cd00067">
    <property type="entry name" value="GAL4"/>
    <property type="match status" value="1"/>
</dbReference>
<evidence type="ECO:0000313" key="8">
    <source>
        <dbReference type="EMBL" id="KIV84651.1"/>
    </source>
</evidence>
<keyword evidence="5" id="KW-0539">Nucleus</keyword>
<dbReference type="EMBL" id="KN846951">
    <property type="protein sequence ID" value="KIV84651.1"/>
    <property type="molecule type" value="Genomic_DNA"/>
</dbReference>
<dbReference type="GO" id="GO:0000981">
    <property type="term" value="F:DNA-binding transcription factor activity, RNA polymerase II-specific"/>
    <property type="evidence" value="ECO:0007669"/>
    <property type="project" value="InterPro"/>
</dbReference>
<evidence type="ECO:0000256" key="3">
    <source>
        <dbReference type="ARBA" id="ARBA00023125"/>
    </source>
</evidence>
<keyword evidence="4" id="KW-0804">Transcription</keyword>
<feature type="region of interest" description="Disordered" evidence="6">
    <location>
        <begin position="661"/>
        <end position="753"/>
    </location>
</feature>
<organism evidence="8 9">
    <name type="scientific">Exophiala sideris</name>
    <dbReference type="NCBI Taxonomy" id="1016849"/>
    <lineage>
        <taxon>Eukaryota</taxon>
        <taxon>Fungi</taxon>
        <taxon>Dikarya</taxon>
        <taxon>Ascomycota</taxon>
        <taxon>Pezizomycotina</taxon>
        <taxon>Eurotiomycetes</taxon>
        <taxon>Chaetothyriomycetidae</taxon>
        <taxon>Chaetothyriales</taxon>
        <taxon>Herpotrichiellaceae</taxon>
        <taxon>Exophiala</taxon>
    </lineage>
</organism>
<dbReference type="PROSITE" id="PS00463">
    <property type="entry name" value="ZN2_CY6_FUNGAL_1"/>
    <property type="match status" value="1"/>
</dbReference>
<evidence type="ECO:0000256" key="5">
    <source>
        <dbReference type="ARBA" id="ARBA00023242"/>
    </source>
</evidence>
<dbReference type="SMART" id="SM00066">
    <property type="entry name" value="GAL4"/>
    <property type="match status" value="1"/>
</dbReference>
<feature type="compositionally biased region" description="Pro residues" evidence="6">
    <location>
        <begin position="738"/>
        <end position="753"/>
    </location>
</feature>
<dbReference type="SUPFAM" id="SSF57701">
    <property type="entry name" value="Zn2/Cys6 DNA-binding domain"/>
    <property type="match status" value="1"/>
</dbReference>
<feature type="compositionally biased region" description="Low complexity" evidence="6">
    <location>
        <begin position="23"/>
        <end position="32"/>
    </location>
</feature>
<feature type="region of interest" description="Disordered" evidence="6">
    <location>
        <begin position="773"/>
        <end position="792"/>
    </location>
</feature>
<dbReference type="GO" id="GO:0000976">
    <property type="term" value="F:transcription cis-regulatory region binding"/>
    <property type="evidence" value="ECO:0007669"/>
    <property type="project" value="TreeGrafter"/>
</dbReference>
<feature type="compositionally biased region" description="Acidic residues" evidence="6">
    <location>
        <begin position="1"/>
        <end position="10"/>
    </location>
</feature>
<accession>A0A0D1X9X3</accession>
<feature type="region of interest" description="Disordered" evidence="6">
    <location>
        <begin position="324"/>
        <end position="354"/>
    </location>
</feature>
<evidence type="ECO:0000256" key="1">
    <source>
        <dbReference type="ARBA" id="ARBA00004123"/>
    </source>
</evidence>
<dbReference type="STRING" id="1016849.A0A0D1X9X3"/>
<protein>
    <recommendedName>
        <fullName evidence="7">Zn(2)-C6 fungal-type domain-containing protein</fullName>
    </recommendedName>
</protein>
<dbReference type="InterPro" id="IPR036864">
    <property type="entry name" value="Zn2-C6_fun-type_DNA-bd_sf"/>
</dbReference>
<dbReference type="InterPro" id="IPR001138">
    <property type="entry name" value="Zn2Cys6_DnaBD"/>
</dbReference>
<dbReference type="HOGENOM" id="CLU_006603_0_0_1"/>
<evidence type="ECO:0000256" key="2">
    <source>
        <dbReference type="ARBA" id="ARBA00023015"/>
    </source>
</evidence>
<dbReference type="Pfam" id="PF11951">
    <property type="entry name" value="Fungal_trans_2"/>
    <property type="match status" value="1"/>
</dbReference>
<dbReference type="Pfam" id="PF00172">
    <property type="entry name" value="Zn_clus"/>
    <property type="match status" value="1"/>
</dbReference>
<dbReference type="AlphaFoldDB" id="A0A0D1X9X3"/>
<dbReference type="PANTHER" id="PTHR37534:SF23">
    <property type="entry name" value="ZN(II)2CYS6 TRANSCRIPTION FACTOR (EUROFUNG)"/>
    <property type="match status" value="1"/>
</dbReference>
<dbReference type="PANTHER" id="PTHR37534">
    <property type="entry name" value="TRANSCRIPTIONAL ACTIVATOR PROTEIN UGA3"/>
    <property type="match status" value="1"/>
</dbReference>
<evidence type="ECO:0000256" key="4">
    <source>
        <dbReference type="ARBA" id="ARBA00023163"/>
    </source>
</evidence>
<dbReference type="OrthoDB" id="5391043at2759"/>
<evidence type="ECO:0000313" key="9">
    <source>
        <dbReference type="Proteomes" id="UP000053599"/>
    </source>
</evidence>
<gene>
    <name evidence="8" type="ORF">PV11_00424</name>
</gene>
<dbReference type="GO" id="GO:0045944">
    <property type="term" value="P:positive regulation of transcription by RNA polymerase II"/>
    <property type="evidence" value="ECO:0007669"/>
    <property type="project" value="TreeGrafter"/>
</dbReference>
<sequence length="1051" mass="116129">MSPRPEEDDTVYAQESEAQTDDAPATEAAQKQAAKRRTKTGCLTCRKRRIKCGEEKPTCKNCVKSKRDCLGYVQPFIYKQQAQGPAGPLHGVAQQVYPGHPGNVPPAGYPNVPFQYGHPESAMYHGYHAPGPLPYQQDPFSASYHAYPPHAADLHQTPNQAPGTNVQSWQTSQHAVEFHGGPPYHPNLPYNSVPPQAGHWDNVAPMVTPVQPQGPTSSFQQNDYTNFRQHQNPAHFTQQQYSLPQQFALPQTQLQGGSYTHGHAQYTSLHPSMPIAPAVRDRTLPHATRDDEFDDPEDPFDVDSDEETFSFHAAAENFTQILDQSSQQRKRASRQYTGQRPHHHVTTFRPPPTISPLRDERNQHIFHHFVEVTAKVISVFERHHFVSIGGPARTLWNFTIPSLAMSNAALAHAILALGALHLSKLENISDAPAVKHFTYSIRRVGRALGLPNRRHEIATLATVLVLGFYEVMSGDHSRWNLHLSGATKLVLEHDFAGSTRNARRMRNGAKARVNQWMARFALTEENYARVAGIPMALLDDIDWDVDSAFISRLTGTHVDYDHQVQPQFPLPTLVADLTDKDIEDFKAKMDLRWWYCKQDIFQSLVGGDRLLMKYEDWIYCPPRGQFGKAANPYATIDYLSLVMGRLADFGGKDRFRKQRSVAAQGGVWKPPPWLFGPQGPSDGSKQGGGNISGMPGTAGQSKAAKNAGNRGPPVSGAPSANEGRVRQSKPSSQGSTPPSGPPPGMFGMIPPPEAPIQLHSAFKAMDASINDQAFTGKRKVKSPSPQPSLEDETSRAMAEHADITRAFDLFAKSLGFEFEPVSYTDPAESSPFRPVPIYRNAGIACIWAFYNVGRILLHRLHPDMPPAAMVAAGITAHLTREYAHTIGKICAGLYATQQYSQSGSLDPTFAGALMESSFSLLFAGVQYSDAEERAWTVTNLQDIAQRCGWKTAASIAAACERAWERMGELGRGPPYERTIDVNSQDARVKGGGVPAPRRASGQAPDALEEIESKFVRHDRSLIDRDISTRVHWALGLLSVEEDIKQMSLDDN</sequence>
<dbReference type="GO" id="GO:0008270">
    <property type="term" value="F:zinc ion binding"/>
    <property type="evidence" value="ECO:0007669"/>
    <property type="project" value="InterPro"/>
</dbReference>
<reference evidence="8 9" key="1">
    <citation type="submission" date="2015-01" db="EMBL/GenBank/DDBJ databases">
        <title>The Genome Sequence of Exophiala sideris CBS121828.</title>
        <authorList>
            <consortium name="The Broad Institute Genomics Platform"/>
            <person name="Cuomo C."/>
            <person name="de Hoog S."/>
            <person name="Gorbushina A."/>
            <person name="Stielow B."/>
            <person name="Teixiera M."/>
            <person name="Abouelleil A."/>
            <person name="Chapman S.B."/>
            <person name="Priest M."/>
            <person name="Young S.K."/>
            <person name="Wortman J."/>
            <person name="Nusbaum C."/>
            <person name="Birren B."/>
        </authorList>
    </citation>
    <scope>NUCLEOTIDE SEQUENCE [LARGE SCALE GENOMIC DNA]</scope>
    <source>
        <strain evidence="8 9">CBS 121828</strain>
    </source>
</reference>
<feature type="domain" description="Zn(2)-C6 fungal-type" evidence="7">
    <location>
        <begin position="41"/>
        <end position="69"/>
    </location>
</feature>
<dbReference type="PROSITE" id="PS50048">
    <property type="entry name" value="ZN2_CY6_FUNGAL_2"/>
    <property type="match status" value="1"/>
</dbReference>
<keyword evidence="2" id="KW-0805">Transcription regulation</keyword>
<comment type="subcellular location">
    <subcellularLocation>
        <location evidence="1">Nucleus</location>
    </subcellularLocation>
</comment>
<proteinExistence type="predicted"/>
<evidence type="ECO:0000259" key="7">
    <source>
        <dbReference type="PROSITE" id="PS50048"/>
    </source>
</evidence>
<keyword evidence="3" id="KW-0238">DNA-binding</keyword>
<feature type="region of interest" description="Disordered" evidence="6">
    <location>
        <begin position="1"/>
        <end position="39"/>
    </location>
</feature>
<dbReference type="InterPro" id="IPR021858">
    <property type="entry name" value="Fun_TF"/>
</dbReference>
<name>A0A0D1X9X3_9EURO</name>
<dbReference type="Proteomes" id="UP000053599">
    <property type="component" value="Unassembled WGS sequence"/>
</dbReference>
<evidence type="ECO:0000256" key="6">
    <source>
        <dbReference type="SAM" id="MobiDB-lite"/>
    </source>
</evidence>
<dbReference type="GO" id="GO:0005634">
    <property type="term" value="C:nucleus"/>
    <property type="evidence" value="ECO:0007669"/>
    <property type="project" value="UniProtKB-SubCell"/>
</dbReference>